<sequence>MLDLNSLISADSGWALKVASAINDSGQIIGSGIINGQTHAFLMTPVPIPAAFWLFGSGLVGLFGFMRRGRSQRIN</sequence>
<proteinExistence type="predicted"/>
<keyword evidence="1" id="KW-0472">Membrane</keyword>
<keyword evidence="1" id="KW-1133">Transmembrane helix</keyword>
<evidence type="ECO:0000313" key="2">
    <source>
        <dbReference type="EMBL" id="OGI51013.1"/>
    </source>
</evidence>
<dbReference type="Proteomes" id="UP000179037">
    <property type="component" value="Unassembled WGS sequence"/>
</dbReference>
<dbReference type="NCBIfam" id="TIGR02913">
    <property type="entry name" value="HAF_rpt"/>
    <property type="match status" value="1"/>
</dbReference>
<organism evidence="2 3">
    <name type="scientific">Candidatus Muproteobacteria bacterium RIFCSPLOWO2_01_FULL_60_18</name>
    <dbReference type="NCBI Taxonomy" id="1817768"/>
    <lineage>
        <taxon>Bacteria</taxon>
        <taxon>Pseudomonadati</taxon>
        <taxon>Pseudomonadota</taxon>
        <taxon>Candidatus Muproteobacteria</taxon>
    </lineage>
</organism>
<gene>
    <name evidence="2" type="ORF">A3A87_07515</name>
</gene>
<reference evidence="2 3" key="1">
    <citation type="journal article" date="2016" name="Nat. Commun.">
        <title>Thousands of microbial genomes shed light on interconnected biogeochemical processes in an aquifer system.</title>
        <authorList>
            <person name="Anantharaman K."/>
            <person name="Brown C.T."/>
            <person name="Hug L.A."/>
            <person name="Sharon I."/>
            <person name="Castelle C.J."/>
            <person name="Probst A.J."/>
            <person name="Thomas B.C."/>
            <person name="Singh A."/>
            <person name="Wilkins M.J."/>
            <person name="Karaoz U."/>
            <person name="Brodie E.L."/>
            <person name="Williams K.H."/>
            <person name="Hubbard S.S."/>
            <person name="Banfield J.F."/>
        </authorList>
    </citation>
    <scope>NUCLEOTIDE SEQUENCE [LARGE SCALE GENOMIC DNA]</scope>
</reference>
<evidence type="ECO:0008006" key="4">
    <source>
        <dbReference type="Google" id="ProtNLM"/>
    </source>
</evidence>
<evidence type="ECO:0000256" key="1">
    <source>
        <dbReference type="SAM" id="Phobius"/>
    </source>
</evidence>
<dbReference type="EMBL" id="MFTC01000054">
    <property type="protein sequence ID" value="OGI51013.1"/>
    <property type="molecule type" value="Genomic_DNA"/>
</dbReference>
<evidence type="ECO:0000313" key="3">
    <source>
        <dbReference type="Proteomes" id="UP000179037"/>
    </source>
</evidence>
<dbReference type="InterPro" id="IPR014262">
    <property type="entry name" value="HAF_rpt"/>
</dbReference>
<comment type="caution">
    <text evidence="2">The sequence shown here is derived from an EMBL/GenBank/DDBJ whole genome shotgun (WGS) entry which is preliminary data.</text>
</comment>
<keyword evidence="1" id="KW-0812">Transmembrane</keyword>
<dbReference type="AlphaFoldDB" id="A0A1F6U0W3"/>
<feature type="transmembrane region" description="Helical" evidence="1">
    <location>
        <begin position="46"/>
        <end position="66"/>
    </location>
</feature>
<protein>
    <recommendedName>
        <fullName evidence="4">VPLPA-CTERM sorting domain-containing protein</fullName>
    </recommendedName>
</protein>
<name>A0A1F6U0W3_9PROT</name>
<accession>A0A1F6U0W3</accession>